<dbReference type="SMART" id="SM00356">
    <property type="entry name" value="ZnF_C3H1"/>
    <property type="match status" value="2"/>
</dbReference>
<evidence type="ECO:0000313" key="6">
    <source>
        <dbReference type="EMBL" id="OLP78441.1"/>
    </source>
</evidence>
<feature type="domain" description="C3H1-type" evidence="4">
    <location>
        <begin position="335"/>
        <end position="363"/>
    </location>
</feature>
<dbReference type="GO" id="GO:0003676">
    <property type="term" value="F:nucleic acid binding"/>
    <property type="evidence" value="ECO:0007669"/>
    <property type="project" value="InterPro"/>
</dbReference>
<dbReference type="InterPro" id="IPR001584">
    <property type="entry name" value="Integrase_cat-core"/>
</dbReference>
<dbReference type="EMBL" id="LSRX01001611">
    <property type="protein sequence ID" value="OLP78441.1"/>
    <property type="molecule type" value="Genomic_DNA"/>
</dbReference>
<dbReference type="GO" id="GO:0008270">
    <property type="term" value="F:zinc ion binding"/>
    <property type="evidence" value="ECO:0007669"/>
    <property type="project" value="UniProtKB-KW"/>
</dbReference>
<dbReference type="PANTHER" id="PTHR11439:SF480">
    <property type="entry name" value="REVERSE TRANSCRIPTASE TY1_COPIA-TYPE DOMAIN-CONTAINING PROTEIN"/>
    <property type="match status" value="1"/>
</dbReference>
<dbReference type="Proteomes" id="UP000186817">
    <property type="component" value="Unassembled WGS sequence"/>
</dbReference>
<dbReference type="OrthoDB" id="447273at2759"/>
<name>A0A1Q9C697_SYMMI</name>
<evidence type="ECO:0000256" key="2">
    <source>
        <dbReference type="SAM" id="Coils"/>
    </source>
</evidence>
<organism evidence="6 7">
    <name type="scientific">Symbiodinium microadriaticum</name>
    <name type="common">Dinoflagellate</name>
    <name type="synonym">Zooxanthella microadriatica</name>
    <dbReference type="NCBI Taxonomy" id="2951"/>
    <lineage>
        <taxon>Eukaryota</taxon>
        <taxon>Sar</taxon>
        <taxon>Alveolata</taxon>
        <taxon>Dinophyceae</taxon>
        <taxon>Suessiales</taxon>
        <taxon>Symbiodiniaceae</taxon>
        <taxon>Symbiodinium</taxon>
    </lineage>
</organism>
<evidence type="ECO:0000313" key="7">
    <source>
        <dbReference type="Proteomes" id="UP000186817"/>
    </source>
</evidence>
<dbReference type="Gene3D" id="3.30.420.10">
    <property type="entry name" value="Ribonuclease H-like superfamily/Ribonuclease H"/>
    <property type="match status" value="1"/>
</dbReference>
<protein>
    <submittedName>
        <fullName evidence="6">Transposon Ty4-J Gag-Pol polyprotein</fullName>
    </submittedName>
</protein>
<dbReference type="InterPro" id="IPR000571">
    <property type="entry name" value="Znf_CCCH"/>
</dbReference>
<feature type="region of interest" description="Disordered" evidence="3">
    <location>
        <begin position="415"/>
        <end position="443"/>
    </location>
</feature>
<evidence type="ECO:0000256" key="3">
    <source>
        <dbReference type="SAM" id="MobiDB-lite"/>
    </source>
</evidence>
<feature type="domain" description="C3H1-type" evidence="4">
    <location>
        <begin position="383"/>
        <end position="411"/>
    </location>
</feature>
<sequence length="2160" mass="238932">MDLGFLKSFPAAEEPSGEDPLVIALARKAEAEKQRQEASQARWASCQDHKVWLAEKNWRKQVRKKKARIEAHIVNLENRFEEMNRDRLQLQGVQQVGLRYEVWKKQVLTTASAISPSFAEYVKKCFEEGLRRHHEQIQGGRATPLQPIQGFPAEFEARFVMSLLTILPDNIKTPALEGDNASDNIRSVRLIEEILLRVQPGGLEEQSTLMRFVRGLQPAASAKEALDLIRRWKLAKQRIASLGLPEPACFEQLKGIGVLLGRLEKKHEQLRMRLALLRLNPDVQMGKPGAVETILDNCDQQLRQIAADETSKEGGNSDSIIVATKGTSKGLSKEDKKKITCPFLAKPGGCSFGDRCHYSHANQPRPKPKAEPKRGVPPAKSEPTLKKKCIFHARKSGCKKGDACEYLHEGPSGAAQATAGGPGLVGGTASQVDAGTSSASDSNRAKAKAKAKAAAKTAPKVYAAHSTVSSFACMFASRPLRSQGVAVVPQGELWMCEMGPDELIHWMDNPFGVTGFFTSTTDSLLGSAWLAAFDANRFDALADIDTDLGGGNSIIDVSLATAWNQRTSEHDTCFVFIIHTSVGEYLHVALMVAEHRPGCDRPMTELQKRRWDESFVTRHVVEEGSGEQEEIQSVHPSLGDASELSSLSEGTEDTEGSTVSYDSRGFEFGDSFEGFWYFVLSRDEYLEWKRPGTLITRARNAFKPVVGSTSVATGIWRALESVDFSLPLQQLAMGQEQVILEAQTVYVLHADRVFRECVLVCILDMDSGQEQFLILARGVVAPRLERDIRQVAGPPQAAPTWRPPSGGDVSSSSQGFPQVDACISAVNQQGADGILLDSGANEILRQVRVTPKNSTPLPLQLADGQNITAHRTLGGEVVIQGEPGEFVCGVNRLIQIGCKFEWAKTGAYLTLPDGTVETLDVRNGLPFMTRRVFQTLRPMMQSWWKKSCCAGVTSQIAKAKNTWMAFDDLVAASVEAPSSRKTNVKHGEQLATDFLARGGTPTYDSIWQLIRASTLEPVRCKRSVIEGAVAQKSKVKSWTFGAYTFSQSQGLTVCTRERPQLVKVLVGFLKSILPKEASWTSITLSDGMTFQPHRDKSNLKGSQNFIVCLNDSTSGTGGNIWVADQSGDEVREVRPGVFERGYSHCIRRCPLAFDPHEWHGTEPWIGERCTIVAYTSGAWEQCSGDEKAELTRLGFPLPRNASETVIDKTMVATAEQTTADIDAVPVHTTFNSEGIQEGVCEQDFTERVQGVQGRRDVHSCAHGASALESDLEYEPSLLADAPALESEPELILNPDQELRVVDEDSPYEYAHKQKPDHTVADFGSRGTLRPHRRLSRDDVAQGCLSIDITGPFKKGFSEYRYALIGNFNAPESDPLYFCRPLRRRLKAEVIGVVFDMIAEIHSMAGARPEVVRLHSDCAAEFVAKDMKAAAEQKGIYRTMSVPYEHASKGRAERAIRYLKEKATKFILESGAPSELWLFALWEAAIVQREEVLNLKKMKNQPKPWMLVAINIHNPEPFAAKTETARFLCRDEHTSNGALCMVSRNGRQVITTARLPAVIPVDRRVWRTHTTPLGDLVWVSDRGEVRDADALRDIGQDLGLITYEESRLGPSPNAGNFPVHIAAKTVSIPHRCTCKRCTLSRHSEPADATAYQVGDADEETTADEKAALLQEVMATKACAETLTTSVLFQGTPERREKWFKAAVKEMDGMKSKGVLEDLDRDHLREQLGLSPEEPIPEILPCKLVAAAKPEDVAPITVSDDTTNPDPAEQLWKAKIRLCACGNFEGVREHEDNTISNVSPIALCLMAHELARHKSWVGANGDVSMAFLNTELEPAEIVLLEPPSALKKLGLVAPRTIWRALRYIYGLRRSPKKWARLRDDTMHGKSLKYDGNRELVISLVDEQEGLFNIRDSESQEVVALCAMYVDDIWCIGLPSAVTAILDFVSGTWETKLGGFISRDPSITISVNGEALSRLDDITFIGQQFRFLDNEVVINQRCWLLNEIAKRNWLHLKGTPSLPILEQGPDEDREASEYKRHLQEAQTEVGCLMWLSTKTRPDVLASVSQVASVMHRRPLRVIQITRGIWRYLRSTLNLSLHFNGHDEGHLDAYSDASHAPEGGRSRSGGVVMFGSSPITWWTAKQTVTAWSTCESEMDAMALTISVG</sequence>
<accession>A0A1Q9C697</accession>
<dbReference type="InterPro" id="IPR012337">
    <property type="entry name" value="RNaseH-like_sf"/>
</dbReference>
<proteinExistence type="predicted"/>
<keyword evidence="1" id="KW-0479">Metal-binding</keyword>
<feature type="zinc finger region" description="C3H1-type" evidence="1">
    <location>
        <begin position="335"/>
        <end position="363"/>
    </location>
</feature>
<feature type="region of interest" description="Disordered" evidence="3">
    <location>
        <begin position="360"/>
        <end position="383"/>
    </location>
</feature>
<dbReference type="PANTHER" id="PTHR11439">
    <property type="entry name" value="GAG-POL-RELATED RETROTRANSPOSON"/>
    <property type="match status" value="1"/>
</dbReference>
<keyword evidence="7" id="KW-1185">Reference proteome</keyword>
<dbReference type="GO" id="GO:0015074">
    <property type="term" value="P:DNA integration"/>
    <property type="evidence" value="ECO:0007669"/>
    <property type="project" value="InterPro"/>
</dbReference>
<keyword evidence="1" id="KW-0862">Zinc</keyword>
<evidence type="ECO:0000256" key="1">
    <source>
        <dbReference type="PROSITE-ProRule" id="PRU00723"/>
    </source>
</evidence>
<dbReference type="PROSITE" id="PS50103">
    <property type="entry name" value="ZF_C3H1"/>
    <property type="match status" value="2"/>
</dbReference>
<reference evidence="6 7" key="1">
    <citation type="submission" date="2016-02" db="EMBL/GenBank/DDBJ databases">
        <title>Genome analysis of coral dinoflagellate symbionts highlights evolutionary adaptations to a symbiotic lifestyle.</title>
        <authorList>
            <person name="Aranda M."/>
            <person name="Li Y."/>
            <person name="Liew Y.J."/>
            <person name="Baumgarten S."/>
            <person name="Simakov O."/>
            <person name="Wilson M."/>
            <person name="Piel J."/>
            <person name="Ashoor H."/>
            <person name="Bougouffa S."/>
            <person name="Bajic V.B."/>
            <person name="Ryu T."/>
            <person name="Ravasi T."/>
            <person name="Bayer T."/>
            <person name="Micklem G."/>
            <person name="Kim H."/>
            <person name="Bhak J."/>
            <person name="Lajeunesse T.C."/>
            <person name="Voolstra C.R."/>
        </authorList>
    </citation>
    <scope>NUCLEOTIDE SEQUENCE [LARGE SCALE GENOMIC DNA]</scope>
    <source>
        <strain evidence="6 7">CCMP2467</strain>
    </source>
</reference>
<keyword evidence="1" id="KW-0863">Zinc-finger</keyword>
<evidence type="ECO:0000259" key="5">
    <source>
        <dbReference type="PROSITE" id="PS50994"/>
    </source>
</evidence>
<comment type="caution">
    <text evidence="6">The sequence shown here is derived from an EMBL/GenBank/DDBJ whole genome shotgun (WGS) entry which is preliminary data.</text>
</comment>
<gene>
    <name evidence="6" type="primary">TY4B-J</name>
    <name evidence="6" type="ORF">AK812_SmicGene41380</name>
</gene>
<keyword evidence="2" id="KW-0175">Coiled coil</keyword>
<dbReference type="Gene3D" id="4.10.1000.10">
    <property type="entry name" value="Zinc finger, CCCH-type"/>
    <property type="match status" value="1"/>
</dbReference>
<dbReference type="PROSITE" id="PS50994">
    <property type="entry name" value="INTEGRASE"/>
    <property type="match status" value="1"/>
</dbReference>
<feature type="zinc finger region" description="C3H1-type" evidence="1">
    <location>
        <begin position="383"/>
        <end position="411"/>
    </location>
</feature>
<feature type="coiled-coil region" evidence="2">
    <location>
        <begin position="21"/>
        <end position="93"/>
    </location>
</feature>
<feature type="region of interest" description="Disordered" evidence="3">
    <location>
        <begin position="622"/>
        <end position="658"/>
    </location>
</feature>
<evidence type="ECO:0000259" key="4">
    <source>
        <dbReference type="PROSITE" id="PS50103"/>
    </source>
</evidence>
<feature type="domain" description="Integrase catalytic" evidence="5">
    <location>
        <begin position="1326"/>
        <end position="1522"/>
    </location>
</feature>
<feature type="compositionally biased region" description="Polar residues" evidence="3">
    <location>
        <begin position="428"/>
        <end position="442"/>
    </location>
</feature>
<dbReference type="InterPro" id="IPR036397">
    <property type="entry name" value="RNaseH_sf"/>
</dbReference>
<dbReference type="SUPFAM" id="SSF53098">
    <property type="entry name" value="Ribonuclease H-like"/>
    <property type="match status" value="1"/>
</dbReference>